<evidence type="ECO:0000313" key="1">
    <source>
        <dbReference type="EMBL" id="GGH18559.1"/>
    </source>
</evidence>
<dbReference type="RefSeq" id="WP_188517544.1">
    <property type="nucleotide sequence ID" value="NZ_BMES01000001.1"/>
</dbReference>
<evidence type="ECO:0000313" key="2">
    <source>
        <dbReference type="Proteomes" id="UP000603912"/>
    </source>
</evidence>
<comment type="caution">
    <text evidence="1">The sequence shown here is derived from an EMBL/GenBank/DDBJ whole genome shotgun (WGS) entry which is preliminary data.</text>
</comment>
<proteinExistence type="predicted"/>
<dbReference type="Proteomes" id="UP000603912">
    <property type="component" value="Unassembled WGS sequence"/>
</dbReference>
<reference evidence="1" key="1">
    <citation type="journal article" date="2014" name="Int. J. Syst. Evol. Microbiol.">
        <title>Complete genome sequence of Corynebacterium casei LMG S-19264T (=DSM 44701T), isolated from a smear-ripened cheese.</title>
        <authorList>
            <consortium name="US DOE Joint Genome Institute (JGI-PGF)"/>
            <person name="Walter F."/>
            <person name="Albersmeier A."/>
            <person name="Kalinowski J."/>
            <person name="Ruckert C."/>
        </authorList>
    </citation>
    <scope>NUCLEOTIDE SEQUENCE</scope>
    <source>
        <strain evidence="1">CGMCC 1.12214</strain>
    </source>
</reference>
<organism evidence="1 2">
    <name type="scientific">Alsobacter metallidurans</name>
    <dbReference type="NCBI Taxonomy" id="340221"/>
    <lineage>
        <taxon>Bacteria</taxon>
        <taxon>Pseudomonadati</taxon>
        <taxon>Pseudomonadota</taxon>
        <taxon>Alphaproteobacteria</taxon>
        <taxon>Hyphomicrobiales</taxon>
        <taxon>Alsobacteraceae</taxon>
        <taxon>Alsobacter</taxon>
    </lineage>
</organism>
<accession>A0A917I6N6</accession>
<sequence length="83" mass="9028">MRSDATLAADAVTIMAMMEALRVAFEAATDGGARDPDDLDRRILREVKQMELPSYSYGAQAKGIEEAIACIRLAVDQARRKAA</sequence>
<protein>
    <submittedName>
        <fullName evidence="1">Uncharacterized protein</fullName>
    </submittedName>
</protein>
<reference evidence="1" key="2">
    <citation type="submission" date="2020-09" db="EMBL/GenBank/DDBJ databases">
        <authorList>
            <person name="Sun Q."/>
            <person name="Zhou Y."/>
        </authorList>
    </citation>
    <scope>NUCLEOTIDE SEQUENCE</scope>
    <source>
        <strain evidence="1">CGMCC 1.12214</strain>
    </source>
</reference>
<dbReference type="AlphaFoldDB" id="A0A917I6N6"/>
<dbReference type="EMBL" id="BMES01000001">
    <property type="protein sequence ID" value="GGH18559.1"/>
    <property type="molecule type" value="Genomic_DNA"/>
</dbReference>
<gene>
    <name evidence="1" type="ORF">GCM10007036_20860</name>
</gene>
<name>A0A917I6N6_9HYPH</name>
<keyword evidence="2" id="KW-1185">Reference proteome</keyword>